<organism evidence="1 2">
    <name type="scientific">Dyella japonica</name>
    <dbReference type="NCBI Taxonomy" id="231455"/>
    <lineage>
        <taxon>Bacteria</taxon>
        <taxon>Pseudomonadati</taxon>
        <taxon>Pseudomonadota</taxon>
        <taxon>Gammaproteobacteria</taxon>
        <taxon>Lysobacterales</taxon>
        <taxon>Rhodanobacteraceae</taxon>
        <taxon>Dyella</taxon>
    </lineage>
</organism>
<protein>
    <recommendedName>
        <fullName evidence="3">Transposase</fullName>
    </recommendedName>
</protein>
<dbReference type="Proteomes" id="UP001549184">
    <property type="component" value="Unassembled WGS sequence"/>
</dbReference>
<proteinExistence type="predicted"/>
<sequence length="34" mass="3737">MIATTPAHLDPRQKSSEDADLARFLRVGPADFLP</sequence>
<gene>
    <name evidence="1" type="ORF">ABIC75_003518</name>
</gene>
<comment type="caution">
    <text evidence="1">The sequence shown here is derived from an EMBL/GenBank/DDBJ whole genome shotgun (WGS) entry which is preliminary data.</text>
</comment>
<evidence type="ECO:0000313" key="1">
    <source>
        <dbReference type="EMBL" id="MET3653781.1"/>
    </source>
</evidence>
<evidence type="ECO:0008006" key="3">
    <source>
        <dbReference type="Google" id="ProtNLM"/>
    </source>
</evidence>
<reference evidence="1 2" key="1">
    <citation type="submission" date="2024-06" db="EMBL/GenBank/DDBJ databases">
        <title>Sorghum-associated microbial communities from plants grown in Nebraska, USA.</title>
        <authorList>
            <person name="Schachtman D."/>
        </authorList>
    </citation>
    <scope>NUCLEOTIDE SEQUENCE [LARGE SCALE GENOMIC DNA]</scope>
    <source>
        <strain evidence="1 2">1073</strain>
    </source>
</reference>
<accession>A0ABV2JY65</accession>
<keyword evidence="2" id="KW-1185">Reference proteome</keyword>
<evidence type="ECO:0000313" key="2">
    <source>
        <dbReference type="Proteomes" id="UP001549184"/>
    </source>
</evidence>
<name>A0ABV2JY65_9GAMM</name>
<dbReference type="EMBL" id="JBEPMU010000005">
    <property type="protein sequence ID" value="MET3653781.1"/>
    <property type="molecule type" value="Genomic_DNA"/>
</dbReference>